<organism evidence="3 4">
    <name type="scientific">Xylona heveae (strain CBS 132557 / TC161)</name>
    <dbReference type="NCBI Taxonomy" id="1328760"/>
    <lineage>
        <taxon>Eukaryota</taxon>
        <taxon>Fungi</taxon>
        <taxon>Dikarya</taxon>
        <taxon>Ascomycota</taxon>
        <taxon>Pezizomycotina</taxon>
        <taxon>Xylonomycetes</taxon>
        <taxon>Xylonales</taxon>
        <taxon>Xylonaceae</taxon>
        <taxon>Xylona</taxon>
    </lineage>
</organism>
<dbReference type="AlphaFoldDB" id="A0A165AEB8"/>
<evidence type="ECO:0000313" key="4">
    <source>
        <dbReference type="Proteomes" id="UP000076632"/>
    </source>
</evidence>
<feature type="compositionally biased region" description="Basic and acidic residues" evidence="2">
    <location>
        <begin position="340"/>
        <end position="350"/>
    </location>
</feature>
<feature type="coiled-coil region" evidence="1">
    <location>
        <begin position="404"/>
        <end position="480"/>
    </location>
</feature>
<name>A0A165AEB8_XYLHT</name>
<dbReference type="GO" id="GO:0070823">
    <property type="term" value="C:HDA1 complex"/>
    <property type="evidence" value="ECO:0007669"/>
    <property type="project" value="InterPro"/>
</dbReference>
<dbReference type="EMBL" id="KV407463">
    <property type="protein sequence ID" value="KZF20337.1"/>
    <property type="molecule type" value="Genomic_DNA"/>
</dbReference>
<evidence type="ECO:0000256" key="2">
    <source>
        <dbReference type="SAM" id="MobiDB-lite"/>
    </source>
</evidence>
<proteinExistence type="predicted"/>
<dbReference type="Gene3D" id="3.40.50.12360">
    <property type="match status" value="1"/>
</dbReference>
<dbReference type="InParanoid" id="A0A165AEB8"/>
<dbReference type="OMA" id="GDYWLPT"/>
<feature type="region of interest" description="Disordered" evidence="2">
    <location>
        <begin position="315"/>
        <end position="362"/>
    </location>
</feature>
<feature type="region of interest" description="Disordered" evidence="2">
    <location>
        <begin position="538"/>
        <end position="557"/>
    </location>
</feature>
<feature type="region of interest" description="Disordered" evidence="2">
    <location>
        <begin position="378"/>
        <end position="397"/>
    </location>
</feature>
<feature type="region of interest" description="Disordered" evidence="2">
    <location>
        <begin position="603"/>
        <end position="639"/>
    </location>
</feature>
<protein>
    <recommendedName>
        <fullName evidence="5">HDA1 complex subunit</fullName>
    </recommendedName>
</protein>
<dbReference type="STRING" id="1328760.A0A165AEB8"/>
<feature type="compositionally biased region" description="Basic and acidic residues" evidence="2">
    <location>
        <begin position="543"/>
        <end position="552"/>
    </location>
</feature>
<evidence type="ECO:0000256" key="1">
    <source>
        <dbReference type="SAM" id="Coils"/>
    </source>
</evidence>
<feature type="compositionally biased region" description="Basic and acidic residues" evidence="2">
    <location>
        <begin position="50"/>
        <end position="59"/>
    </location>
</feature>
<keyword evidence="1" id="KW-0175">Coiled coil</keyword>
<dbReference type="Proteomes" id="UP000076632">
    <property type="component" value="Unassembled WGS sequence"/>
</dbReference>
<dbReference type="OrthoDB" id="3647690at2759"/>
<evidence type="ECO:0000313" key="3">
    <source>
        <dbReference type="EMBL" id="KZF20337.1"/>
    </source>
</evidence>
<gene>
    <name evidence="3" type="ORF">L228DRAFT_250016</name>
</gene>
<keyword evidence="4" id="KW-1185">Reference proteome</keyword>
<dbReference type="GeneID" id="28898358"/>
<reference evidence="3 4" key="1">
    <citation type="journal article" date="2016" name="Fungal Biol.">
        <title>The genome of Xylona heveae provides a window into fungal endophytism.</title>
        <authorList>
            <person name="Gazis R."/>
            <person name="Kuo A."/>
            <person name="Riley R."/>
            <person name="LaButti K."/>
            <person name="Lipzen A."/>
            <person name="Lin J."/>
            <person name="Amirebrahimi M."/>
            <person name="Hesse C.N."/>
            <person name="Spatafora J.W."/>
            <person name="Henrissat B."/>
            <person name="Hainaut M."/>
            <person name="Grigoriev I.V."/>
            <person name="Hibbett D.S."/>
        </authorList>
    </citation>
    <scope>NUCLEOTIDE SEQUENCE [LARGE SCALE GENOMIC DNA]</scope>
    <source>
        <strain evidence="3 4">TC161</strain>
    </source>
</reference>
<dbReference type="InterPro" id="IPR021006">
    <property type="entry name" value="Hda2/3"/>
</dbReference>
<feature type="compositionally biased region" description="Low complexity" evidence="2">
    <location>
        <begin position="316"/>
        <end position="329"/>
    </location>
</feature>
<feature type="compositionally biased region" description="Polar residues" evidence="2">
    <location>
        <begin position="383"/>
        <end position="392"/>
    </location>
</feature>
<feature type="region of interest" description="Disordered" evidence="2">
    <location>
        <begin position="43"/>
        <end position="70"/>
    </location>
</feature>
<dbReference type="Pfam" id="PF11496">
    <property type="entry name" value="HDA2-3"/>
    <property type="match status" value="1"/>
</dbReference>
<feature type="compositionally biased region" description="Low complexity" evidence="2">
    <location>
        <begin position="608"/>
        <end position="628"/>
    </location>
</feature>
<sequence>MDLPRLGQMEFIVSLGMDARARDQYAQTIYNYKDAIEGFAGIRDDEESSEDKSSDDEVLRSGLNPEKSPTSWLPQIKEMLSRAENVVNHNDLDDDGTMTQEHVSPEDEAIWAVQCSTKFEFLKYLLERFRPHEVHLAILAKPGRLLDIIETFLKGLHIVYTRPDTMSRSDATASGYLRVGLLATGETGAAAMVGSADLVIAFDSSFSVHDHQVQGLRSTFFEMHKLSPVIHLTVINSVEHVKRCLPSNVQGIERLQLAVRAITHLRHEAGELSSEFPHTEAAAEKVFEFVDGGSIESEWQLPPLTDVVSMELLAESQSSNSTSRSGTSSEIRQGAQKRPLTTEDEHEPTSTKRIRHSPGAENILSSGIDATHVSESIVEQAETPGQDSSTRNESQKEAELRTIIETAQSRLQEHILALEELQTRHEEQREEIHRLRKEREAVRIAMAQSERRRETQLGEISKLKDEKASLQKELDDARTALANSTVPEIAELETARAEARHNLEAKLHFERKVDSVQRDFEFTRTQYQNASSAAFEASQETASLRDENEALKQKASGEAVKLKQMNAERANSLHLDRISELEATLLERDELIKKKDEDLTRLRGRGGLTTRATSVPRSPRSVSRASSPNPAGIGNGGLGISRATYLRNA</sequence>
<evidence type="ECO:0008006" key="5">
    <source>
        <dbReference type="Google" id="ProtNLM"/>
    </source>
</evidence>
<dbReference type="FunCoup" id="A0A165AEB8">
    <property type="interactions" value="47"/>
</dbReference>
<dbReference type="InterPro" id="IPR038609">
    <property type="entry name" value="HDA1_su2/3_sf"/>
</dbReference>
<accession>A0A165AEB8</accession>
<dbReference type="RefSeq" id="XP_018185892.1">
    <property type="nucleotide sequence ID" value="XM_018333221.1"/>
</dbReference>